<evidence type="ECO:0000256" key="1">
    <source>
        <dbReference type="SAM" id="MobiDB-lite"/>
    </source>
</evidence>
<dbReference type="AlphaFoldDB" id="A0A6B3QYK2"/>
<sequence>MTEEHGELAALGPYTYRPGRDHCPSPSDGTLTRGGHPVPLRVTEPVLQRFLDVMTELETGLAERWGRTQGSLTYTRAE</sequence>
<gene>
    <name evidence="2" type="ORF">GUR47_32045</name>
</gene>
<protein>
    <submittedName>
        <fullName evidence="2">Uncharacterized protein</fullName>
    </submittedName>
</protein>
<reference evidence="2" key="1">
    <citation type="journal article" date="2020" name="Microorganisms">
        <title>Isolation, Genomic and Metabolomic Characterization of Streptomyces tendae VITAKN with Quorum Sensing Inhibitory Activity from Southern India.</title>
        <authorList>
            <person name="Ishaque N.M."/>
            <person name="Burgsdorf I."/>
            <person name="Limlingan Malit J.J."/>
            <person name="Saha S."/>
            <person name="Teta R."/>
            <person name="Ewe D."/>
            <person name="Kannabiran K."/>
            <person name="Hrouzek P."/>
            <person name="Steindler L."/>
            <person name="Costantino V."/>
            <person name="Saurav K."/>
        </authorList>
    </citation>
    <scope>NUCLEOTIDE SEQUENCE</scope>
    <source>
        <strain evidence="2">VITAKN</strain>
    </source>
</reference>
<name>A0A6B3QYK2_STRTE</name>
<evidence type="ECO:0000313" key="2">
    <source>
        <dbReference type="EMBL" id="NEV91271.1"/>
    </source>
</evidence>
<proteinExistence type="predicted"/>
<comment type="caution">
    <text evidence="2">The sequence shown here is derived from an EMBL/GenBank/DDBJ whole genome shotgun (WGS) entry which is preliminary data.</text>
</comment>
<accession>A0A6B3QYK2</accession>
<dbReference type="EMBL" id="JAAIFS010000008">
    <property type="protein sequence ID" value="NEV91271.1"/>
    <property type="molecule type" value="Genomic_DNA"/>
</dbReference>
<organism evidence="2">
    <name type="scientific">Streptomyces tendae</name>
    <dbReference type="NCBI Taxonomy" id="1932"/>
    <lineage>
        <taxon>Bacteria</taxon>
        <taxon>Bacillati</taxon>
        <taxon>Actinomycetota</taxon>
        <taxon>Actinomycetes</taxon>
        <taxon>Kitasatosporales</taxon>
        <taxon>Streptomycetaceae</taxon>
        <taxon>Streptomyces</taxon>
    </lineage>
</organism>
<feature type="region of interest" description="Disordered" evidence="1">
    <location>
        <begin position="1"/>
        <end position="39"/>
    </location>
</feature>